<feature type="transmembrane region" description="Helical" evidence="7">
    <location>
        <begin position="547"/>
        <end position="567"/>
    </location>
</feature>
<comment type="caution">
    <text evidence="8">The sequence shown here is derived from an EMBL/GenBank/DDBJ whole genome shotgun (WGS) entry which is preliminary data.</text>
</comment>
<sequence length="721" mass="82541">MDNADQVNALLKLLDAQKDAYQDTFRQVHELLAQNIAATALKGPAIPSVPPHSPRQSVSGNTDRTSRTRKVSTGLGTLTTSSESRRTGDDSDVDDDESLYVSSTLEPELYTEDSLRKHLQAYKWNPYGARILETVIDNPSRLLQNPLIAKHKGPTDDRSHLSHYQVFDVGPDGAPVPLDFSHMERDSSRASAIWRAISEVNQPPKERLAVGRITIVREPSPILFGAVHHTLTKHFDVDELFRHLIDSGGSAAHMHRSFDEDVRKQRSFVFNFEYFTIIAQSCKPMKWQLADRQEERSASHISITRCSSVVALSLDGPAVRKVKNPSRQANNSHGYSYDPWSAWHLVNLQCYPDWHATLDVHDSTKHFVNGPEAFLATVLGELRDAQKRFEEIYKAITSLIMPPLEFMFDSDIRDRLLFEDKHFTYSRRYFWAYQTLGLMNDSIRAMIDAVEDTFTEHVWQGTHKTLWPLLESESARNLYFKKRLTSLRAKFETEVQNLRKQIDENEQRRREIRGLKEELFTGTSVQESRKSIENTEITIQQGHNIRLLTLVSIFFLPLTFVTSVFGMTNMPTDMNYWDFGIVTITVCVPFFILLGSLNTTRGMHFWRVKTVALLGNVGLWMKWLFGRQTGANSDGSLLAREEPRLQMSRSTSTQNARNTRLRSWSAENDRSGKISLDSAAPPRQDTEMVRPAMVASRSSNLAELWTYEKERKRTLRYSHDV</sequence>
<feature type="region of interest" description="Disordered" evidence="6">
    <location>
        <begin position="43"/>
        <end position="97"/>
    </location>
</feature>
<proteinExistence type="predicted"/>
<feature type="compositionally biased region" description="Low complexity" evidence="6">
    <location>
        <begin position="72"/>
        <end position="82"/>
    </location>
</feature>
<keyword evidence="2 7" id="KW-0812">Transmembrane</keyword>
<reference evidence="8" key="1">
    <citation type="submission" date="2023-08" db="EMBL/GenBank/DDBJ databases">
        <title>Black Yeasts Isolated from many extreme environments.</title>
        <authorList>
            <person name="Coleine C."/>
            <person name="Stajich J.E."/>
            <person name="Selbmann L."/>
        </authorList>
    </citation>
    <scope>NUCLEOTIDE SEQUENCE</scope>
    <source>
        <strain evidence="8">CCFEE 5810</strain>
    </source>
</reference>
<evidence type="ECO:0000256" key="5">
    <source>
        <dbReference type="SAM" id="Coils"/>
    </source>
</evidence>
<protein>
    <submittedName>
        <fullName evidence="8">Uncharacterized protein</fullName>
    </submittedName>
</protein>
<dbReference type="EMBL" id="JAVRQU010000020">
    <property type="protein sequence ID" value="KAK5692055.1"/>
    <property type="molecule type" value="Genomic_DNA"/>
</dbReference>
<dbReference type="Proteomes" id="UP001310594">
    <property type="component" value="Unassembled WGS sequence"/>
</dbReference>
<dbReference type="InterPro" id="IPR045863">
    <property type="entry name" value="CorA_TM1_TM2"/>
</dbReference>
<name>A0AAN8A050_9PEZI</name>
<evidence type="ECO:0000313" key="9">
    <source>
        <dbReference type="Proteomes" id="UP001310594"/>
    </source>
</evidence>
<dbReference type="InterPro" id="IPR002523">
    <property type="entry name" value="MgTranspt_CorA/ZnTranspt_ZntB"/>
</dbReference>
<keyword evidence="5" id="KW-0175">Coiled coil</keyword>
<evidence type="ECO:0000256" key="3">
    <source>
        <dbReference type="ARBA" id="ARBA00022989"/>
    </source>
</evidence>
<evidence type="ECO:0000256" key="4">
    <source>
        <dbReference type="ARBA" id="ARBA00023136"/>
    </source>
</evidence>
<dbReference type="GO" id="GO:0046873">
    <property type="term" value="F:metal ion transmembrane transporter activity"/>
    <property type="evidence" value="ECO:0007669"/>
    <property type="project" value="InterPro"/>
</dbReference>
<dbReference type="AlphaFoldDB" id="A0AAN8A050"/>
<accession>A0AAN8A050</accession>
<organism evidence="8 9">
    <name type="scientific">Elasticomyces elasticus</name>
    <dbReference type="NCBI Taxonomy" id="574655"/>
    <lineage>
        <taxon>Eukaryota</taxon>
        <taxon>Fungi</taxon>
        <taxon>Dikarya</taxon>
        <taxon>Ascomycota</taxon>
        <taxon>Pezizomycotina</taxon>
        <taxon>Dothideomycetes</taxon>
        <taxon>Dothideomycetidae</taxon>
        <taxon>Mycosphaerellales</taxon>
        <taxon>Teratosphaeriaceae</taxon>
        <taxon>Elasticomyces</taxon>
    </lineage>
</organism>
<feature type="compositionally biased region" description="Polar residues" evidence="6">
    <location>
        <begin position="54"/>
        <end position="63"/>
    </location>
</feature>
<dbReference type="Pfam" id="PF01544">
    <property type="entry name" value="CorA"/>
    <property type="match status" value="1"/>
</dbReference>
<dbReference type="Gene3D" id="1.20.58.340">
    <property type="entry name" value="Magnesium transport protein CorA, transmembrane region"/>
    <property type="match status" value="1"/>
</dbReference>
<evidence type="ECO:0000256" key="7">
    <source>
        <dbReference type="SAM" id="Phobius"/>
    </source>
</evidence>
<feature type="transmembrane region" description="Helical" evidence="7">
    <location>
        <begin position="579"/>
        <end position="597"/>
    </location>
</feature>
<keyword evidence="3 7" id="KW-1133">Transmembrane helix</keyword>
<evidence type="ECO:0000256" key="6">
    <source>
        <dbReference type="SAM" id="MobiDB-lite"/>
    </source>
</evidence>
<feature type="coiled-coil region" evidence="5">
    <location>
        <begin position="481"/>
        <end position="518"/>
    </location>
</feature>
<dbReference type="GO" id="GO:0016020">
    <property type="term" value="C:membrane"/>
    <property type="evidence" value="ECO:0007669"/>
    <property type="project" value="UniProtKB-SubCell"/>
</dbReference>
<keyword evidence="4 7" id="KW-0472">Membrane</keyword>
<evidence type="ECO:0000256" key="2">
    <source>
        <dbReference type="ARBA" id="ARBA00022692"/>
    </source>
</evidence>
<gene>
    <name evidence="8" type="ORF">LTR97_011228</name>
</gene>
<comment type="subcellular location">
    <subcellularLocation>
        <location evidence="1">Membrane</location>
        <topology evidence="1">Multi-pass membrane protein</topology>
    </subcellularLocation>
</comment>
<feature type="region of interest" description="Disordered" evidence="6">
    <location>
        <begin position="642"/>
        <end position="686"/>
    </location>
</feature>
<feature type="compositionally biased region" description="Polar residues" evidence="6">
    <location>
        <begin position="647"/>
        <end position="666"/>
    </location>
</feature>
<dbReference type="SUPFAM" id="SSF144083">
    <property type="entry name" value="Magnesium transport protein CorA, transmembrane region"/>
    <property type="match status" value="1"/>
</dbReference>
<evidence type="ECO:0000256" key="1">
    <source>
        <dbReference type="ARBA" id="ARBA00004141"/>
    </source>
</evidence>
<evidence type="ECO:0000313" key="8">
    <source>
        <dbReference type="EMBL" id="KAK5692055.1"/>
    </source>
</evidence>